<feature type="region of interest" description="Disordered" evidence="2">
    <location>
        <begin position="564"/>
        <end position="591"/>
    </location>
</feature>
<feature type="compositionally biased region" description="Basic and acidic residues" evidence="2">
    <location>
        <begin position="279"/>
        <end position="309"/>
    </location>
</feature>
<feature type="compositionally biased region" description="Basic and acidic residues" evidence="2">
    <location>
        <begin position="149"/>
        <end position="166"/>
    </location>
</feature>
<evidence type="ECO:0000256" key="2">
    <source>
        <dbReference type="SAM" id="MobiDB-lite"/>
    </source>
</evidence>
<feature type="region of interest" description="Disordered" evidence="2">
    <location>
        <begin position="460"/>
        <end position="479"/>
    </location>
</feature>
<feature type="region of interest" description="Disordered" evidence="2">
    <location>
        <begin position="276"/>
        <end position="316"/>
    </location>
</feature>
<feature type="domain" description="Kri1-like C-terminal" evidence="3">
    <location>
        <begin position="461"/>
        <end position="543"/>
    </location>
</feature>
<comment type="caution">
    <text evidence="4">The sequence shown here is derived from an EMBL/GenBank/DDBJ whole genome shotgun (WGS) entry which is preliminary data.</text>
</comment>
<proteinExistence type="inferred from homology"/>
<evidence type="ECO:0000313" key="4">
    <source>
        <dbReference type="EMBL" id="GMG39747.1"/>
    </source>
</evidence>
<dbReference type="PANTHER" id="PTHR14490:SF5">
    <property type="entry name" value="PROTEIN KRI1 HOMOLOG"/>
    <property type="match status" value="1"/>
</dbReference>
<dbReference type="InterPro" id="IPR024626">
    <property type="entry name" value="Kri1-like_C"/>
</dbReference>
<sequence length="591" mass="68960">MARKKSATKKAKVAELKKEREVQLTTKPVVKSETQSKKRSIEKVEPESDGSDSEEDDDNSSTSEEEDDYGDLLTEDVEEGINKVLNAIKTGDKSLFDSKVTFFKESDKDGTQKSKKEKPMYLKDYHRKNLLDGHAFEDEDGEERDWEGDEKPYALQQKEDKDKLLEAFKTSEANTDGENDEGEDDFLVKKEKPVSLEEDEEHANDPALPNPQLDGEKFLEQFMDKQAWIPKNDSKKISLEEDDEEFDDAAEQFENAYNFRFEDPHAADLVSYARSQATMRREKTNSRKKERQQKQEAARKEKNEANELLKKKKQKKMNQVMDRIKEIKQAVGDDVPEEVIVRVFGDSLLKDDFDDSEWDSKMAEIFNDEYYASETIKPEWNDEDDEIMGEFNKNKKAKETEASDEEELEKKNDNDVEIEKKSEEKKSKKSKKKEAKHEKKKDKEKLKDVAEKLVTANTLQLVDEVEEERGRKKSKSDDVKFKYREVSPESFGLTTREIFLADDNDLNEFIGIKKFAPYREKAAQLKDKRKYAKKKRLRDWRLKVFHNPDGPKVEEGEEDIIKIPSIVNEGKNRRHSRKNDKKHKSKKQKTN</sequence>
<feature type="compositionally biased region" description="Basic residues" evidence="2">
    <location>
        <begin position="572"/>
        <end position="591"/>
    </location>
</feature>
<gene>
    <name evidence="4" type="ORF">Amon01_000558400</name>
</gene>
<dbReference type="OrthoDB" id="10252032at2759"/>
<dbReference type="GO" id="GO:0005730">
    <property type="term" value="C:nucleolus"/>
    <property type="evidence" value="ECO:0007669"/>
    <property type="project" value="TreeGrafter"/>
</dbReference>
<dbReference type="Pfam" id="PF05178">
    <property type="entry name" value="Kri1"/>
    <property type="match status" value="1"/>
</dbReference>
<feature type="region of interest" description="Disordered" evidence="2">
    <location>
        <begin position="374"/>
        <end position="447"/>
    </location>
</feature>
<feature type="compositionally biased region" description="Basic and acidic residues" evidence="2">
    <location>
        <begin position="435"/>
        <end position="447"/>
    </location>
</feature>
<organism evidence="4 5">
    <name type="scientific">Ambrosiozyma monospora</name>
    <name type="common">Yeast</name>
    <name type="synonym">Endomycopsis monosporus</name>
    <dbReference type="NCBI Taxonomy" id="43982"/>
    <lineage>
        <taxon>Eukaryota</taxon>
        <taxon>Fungi</taxon>
        <taxon>Dikarya</taxon>
        <taxon>Ascomycota</taxon>
        <taxon>Saccharomycotina</taxon>
        <taxon>Pichiomycetes</taxon>
        <taxon>Pichiales</taxon>
        <taxon>Pichiaceae</taxon>
        <taxon>Ambrosiozyma</taxon>
    </lineage>
</organism>
<dbReference type="GO" id="GO:0000447">
    <property type="term" value="P:endonucleolytic cleavage in ITS1 to separate SSU-rRNA from 5.8S rRNA and LSU-rRNA from tricistronic rRNA transcript (SSU-rRNA, 5.8S rRNA, LSU-rRNA)"/>
    <property type="evidence" value="ECO:0007669"/>
    <property type="project" value="TreeGrafter"/>
</dbReference>
<comment type="similarity">
    <text evidence="1">Belongs to the KRI1 family.</text>
</comment>
<keyword evidence="5" id="KW-1185">Reference proteome</keyword>
<evidence type="ECO:0000313" key="5">
    <source>
        <dbReference type="Proteomes" id="UP001165063"/>
    </source>
</evidence>
<dbReference type="AlphaFoldDB" id="A0A9W7DLJ6"/>
<feature type="compositionally biased region" description="Basic and acidic residues" evidence="2">
    <location>
        <begin position="12"/>
        <end position="22"/>
    </location>
</feature>
<evidence type="ECO:0000256" key="1">
    <source>
        <dbReference type="ARBA" id="ARBA00007473"/>
    </source>
</evidence>
<accession>A0A9W7DLJ6</accession>
<feature type="compositionally biased region" description="Basic and acidic residues" evidence="2">
    <location>
        <begin position="34"/>
        <end position="46"/>
    </location>
</feature>
<feature type="compositionally biased region" description="Basic and acidic residues" evidence="2">
    <location>
        <begin position="186"/>
        <end position="195"/>
    </location>
</feature>
<dbReference type="Pfam" id="PF12936">
    <property type="entry name" value="Kri1_C"/>
    <property type="match status" value="1"/>
</dbReference>
<feature type="region of interest" description="Disordered" evidence="2">
    <location>
        <begin position="127"/>
        <end position="215"/>
    </location>
</feature>
<feature type="compositionally biased region" description="Basic and acidic residues" evidence="2">
    <location>
        <begin position="127"/>
        <end position="136"/>
    </location>
</feature>
<reference evidence="4" key="1">
    <citation type="submission" date="2023-04" db="EMBL/GenBank/DDBJ databases">
        <title>Ambrosiozyma monospora NBRC 1965.</title>
        <authorList>
            <person name="Ichikawa N."/>
            <person name="Sato H."/>
            <person name="Tonouchi N."/>
        </authorList>
    </citation>
    <scope>NUCLEOTIDE SEQUENCE</scope>
    <source>
        <strain evidence="4">NBRC 1965</strain>
    </source>
</reference>
<dbReference type="PANTHER" id="PTHR14490">
    <property type="entry name" value="ZINC FINGER, ZZ TYPE"/>
    <property type="match status" value="1"/>
</dbReference>
<feature type="compositionally biased region" description="Acidic residues" evidence="2">
    <location>
        <begin position="175"/>
        <end position="185"/>
    </location>
</feature>
<dbReference type="EMBL" id="BSXU01003166">
    <property type="protein sequence ID" value="GMG39747.1"/>
    <property type="molecule type" value="Genomic_DNA"/>
</dbReference>
<feature type="compositionally biased region" description="Basic and acidic residues" evidence="2">
    <location>
        <begin position="408"/>
        <end position="426"/>
    </location>
</feature>
<feature type="region of interest" description="Disordered" evidence="2">
    <location>
        <begin position="1"/>
        <end position="77"/>
    </location>
</feature>
<name>A0A9W7DLJ6_AMBMO</name>
<dbReference type="GO" id="GO:0030686">
    <property type="term" value="C:90S preribosome"/>
    <property type="evidence" value="ECO:0007669"/>
    <property type="project" value="TreeGrafter"/>
</dbReference>
<feature type="compositionally biased region" description="Acidic residues" evidence="2">
    <location>
        <begin position="47"/>
        <end position="77"/>
    </location>
</feature>
<protein>
    <submittedName>
        <fullName evidence="4">Unnamed protein product</fullName>
    </submittedName>
</protein>
<feature type="compositionally biased region" description="Basic residues" evidence="2">
    <location>
        <begin position="1"/>
        <end position="11"/>
    </location>
</feature>
<dbReference type="Proteomes" id="UP001165063">
    <property type="component" value="Unassembled WGS sequence"/>
</dbReference>
<feature type="compositionally biased region" description="Acidic residues" evidence="2">
    <location>
        <begin position="137"/>
        <end position="148"/>
    </location>
</feature>
<evidence type="ECO:0000259" key="3">
    <source>
        <dbReference type="Pfam" id="PF12936"/>
    </source>
</evidence>
<dbReference type="InterPro" id="IPR018034">
    <property type="entry name" value="Kri1"/>
</dbReference>